<dbReference type="Pfam" id="PF00535">
    <property type="entry name" value="Glycos_transf_2"/>
    <property type="match status" value="1"/>
</dbReference>
<dbReference type="InterPro" id="IPR001173">
    <property type="entry name" value="Glyco_trans_2-like"/>
</dbReference>
<keyword evidence="2" id="KW-0808">Transferase</keyword>
<dbReference type="GO" id="GO:0006487">
    <property type="term" value="P:protein N-linked glycosylation"/>
    <property type="evidence" value="ECO:0007669"/>
    <property type="project" value="TreeGrafter"/>
</dbReference>
<dbReference type="GO" id="GO:0016740">
    <property type="term" value="F:transferase activity"/>
    <property type="evidence" value="ECO:0007669"/>
    <property type="project" value="UniProtKB-KW"/>
</dbReference>
<reference evidence="2 3" key="1">
    <citation type="journal article" date="2011" name="Front. Microbiol.">
        <title>Genomic signatures of strain selection and enhancement in Bacillus atrophaeus var. globigii, a historical biowarfare simulant.</title>
        <authorList>
            <person name="Gibbons H.S."/>
            <person name="Broomall S.M."/>
            <person name="McNew L.A."/>
            <person name="Daligault H."/>
            <person name="Chapman C."/>
            <person name="Bruce D."/>
            <person name="Karavis M."/>
            <person name="Krepps M."/>
            <person name="McGregor P.A."/>
            <person name="Hong C."/>
            <person name="Park K.H."/>
            <person name="Akmal A."/>
            <person name="Feldman A."/>
            <person name="Lin J.S."/>
            <person name="Chang W.E."/>
            <person name="Higgs B.W."/>
            <person name="Demirev P."/>
            <person name="Lindquist J."/>
            <person name="Liem A."/>
            <person name="Fochler E."/>
            <person name="Read T.D."/>
            <person name="Tapia R."/>
            <person name="Johnson S."/>
            <person name="Bishop-Lilly K.A."/>
            <person name="Detter C."/>
            <person name="Han C."/>
            <person name="Sozhamannan S."/>
            <person name="Rosenzweig C.N."/>
            <person name="Skowronski E.W."/>
        </authorList>
    </citation>
    <scope>NUCLEOTIDE SEQUENCE [LARGE SCALE GENOMIC DNA]</scope>
    <source>
        <strain evidence="2 3">TPS4-2</strain>
    </source>
</reference>
<name>A0A432YS43_9GAMM</name>
<dbReference type="CDD" id="cd04179">
    <property type="entry name" value="DPM_DPG-synthase_like"/>
    <property type="match status" value="1"/>
</dbReference>
<dbReference type="InterPro" id="IPR029044">
    <property type="entry name" value="Nucleotide-diphossugar_trans"/>
</dbReference>
<dbReference type="SUPFAM" id="SSF53448">
    <property type="entry name" value="Nucleotide-diphospho-sugar transferases"/>
    <property type="match status" value="1"/>
</dbReference>
<dbReference type="AlphaFoldDB" id="A0A432YS43"/>
<dbReference type="Proteomes" id="UP000288361">
    <property type="component" value="Unassembled WGS sequence"/>
</dbReference>
<dbReference type="EMBL" id="PIQA01000004">
    <property type="protein sequence ID" value="RUO64468.1"/>
    <property type="molecule type" value="Genomic_DNA"/>
</dbReference>
<organism evidence="2 3">
    <name type="scientific">Idiomarina piscisalsi</name>
    <dbReference type="NCBI Taxonomy" id="1096243"/>
    <lineage>
        <taxon>Bacteria</taxon>
        <taxon>Pseudomonadati</taxon>
        <taxon>Pseudomonadota</taxon>
        <taxon>Gammaproteobacteria</taxon>
        <taxon>Alteromonadales</taxon>
        <taxon>Idiomarinaceae</taxon>
        <taxon>Idiomarina</taxon>
    </lineage>
</organism>
<sequence length="248" mass="28265">MSEPKFCFLVPIYNHHRTIEATVEKLLSYALPIIIVDDGSNEETKMVLSQLAERFASEVLLHTLPENTGKGGACLVGFRVASKQGYTHALQIDADGQHDSADIPQFLELAKQRPEALISGHPQYDDSMPTARRIGRKITHFWVHIETLSMSVKDTMCGFRVYPLAATTELMDKANIGTRMDFDIEIMVRLYWRGVPVLFIPTKVIYPEQGQSHFRAFKDNVKISWLHTRLFFGMLPRAPMLLARRFKS</sequence>
<evidence type="ECO:0000259" key="1">
    <source>
        <dbReference type="Pfam" id="PF00535"/>
    </source>
</evidence>
<feature type="domain" description="Glycosyltransferase 2-like" evidence="1">
    <location>
        <begin position="8"/>
        <end position="141"/>
    </location>
</feature>
<dbReference type="RefSeq" id="WP_126752153.1">
    <property type="nucleotide sequence ID" value="NZ_JBHUMT010000001.1"/>
</dbReference>
<dbReference type="PANTHER" id="PTHR10859">
    <property type="entry name" value="GLYCOSYL TRANSFERASE"/>
    <property type="match status" value="1"/>
</dbReference>
<dbReference type="Gene3D" id="3.90.550.10">
    <property type="entry name" value="Spore Coat Polysaccharide Biosynthesis Protein SpsA, Chain A"/>
    <property type="match status" value="1"/>
</dbReference>
<gene>
    <name evidence="2" type="ORF">CWI73_07175</name>
</gene>
<protein>
    <submittedName>
        <fullName evidence="2">Glycosyl transferase</fullName>
    </submittedName>
</protein>
<evidence type="ECO:0000313" key="3">
    <source>
        <dbReference type="Proteomes" id="UP000288361"/>
    </source>
</evidence>
<proteinExistence type="predicted"/>
<comment type="caution">
    <text evidence="2">The sequence shown here is derived from an EMBL/GenBank/DDBJ whole genome shotgun (WGS) entry which is preliminary data.</text>
</comment>
<evidence type="ECO:0000313" key="2">
    <source>
        <dbReference type="EMBL" id="RUO64468.1"/>
    </source>
</evidence>
<dbReference type="PANTHER" id="PTHR10859:SF91">
    <property type="entry name" value="DOLICHYL-PHOSPHATE BETA-GLUCOSYLTRANSFERASE"/>
    <property type="match status" value="1"/>
</dbReference>
<accession>A0A432YS43</accession>